<dbReference type="GeneID" id="63761235"/>
<evidence type="ECO:0000313" key="2">
    <source>
        <dbReference type="EMBL" id="OJJ55908.1"/>
    </source>
</evidence>
<organism evidence="2 3">
    <name type="scientific">Aspergillus sydowii CBS 593.65</name>
    <dbReference type="NCBI Taxonomy" id="1036612"/>
    <lineage>
        <taxon>Eukaryota</taxon>
        <taxon>Fungi</taxon>
        <taxon>Dikarya</taxon>
        <taxon>Ascomycota</taxon>
        <taxon>Pezizomycotina</taxon>
        <taxon>Eurotiomycetes</taxon>
        <taxon>Eurotiomycetidae</taxon>
        <taxon>Eurotiales</taxon>
        <taxon>Aspergillaceae</taxon>
        <taxon>Aspergillus</taxon>
        <taxon>Aspergillus subgen. Nidulantes</taxon>
    </lineage>
</organism>
<keyword evidence="3" id="KW-1185">Reference proteome</keyword>
<dbReference type="Proteomes" id="UP000184356">
    <property type="component" value="Unassembled WGS sequence"/>
</dbReference>
<evidence type="ECO:0000256" key="1">
    <source>
        <dbReference type="SAM" id="MobiDB-lite"/>
    </source>
</evidence>
<feature type="compositionally biased region" description="Basic and acidic residues" evidence="1">
    <location>
        <begin position="83"/>
        <end position="92"/>
    </location>
</feature>
<gene>
    <name evidence="2" type="ORF">ASPSYDRAFT_33919</name>
</gene>
<feature type="compositionally biased region" description="Polar residues" evidence="1">
    <location>
        <begin position="94"/>
        <end position="109"/>
    </location>
</feature>
<dbReference type="AlphaFoldDB" id="A0A1L9T8Y7"/>
<feature type="region of interest" description="Disordered" evidence="1">
    <location>
        <begin position="63"/>
        <end position="109"/>
    </location>
</feature>
<accession>A0A1L9T8Y7</accession>
<feature type="compositionally biased region" description="Polar residues" evidence="1">
    <location>
        <begin position="72"/>
        <end position="81"/>
    </location>
</feature>
<name>A0A1L9T8Y7_9EURO</name>
<dbReference type="RefSeq" id="XP_040699714.1">
    <property type="nucleotide sequence ID" value="XM_040845162.1"/>
</dbReference>
<dbReference type="VEuPathDB" id="FungiDB:ASPSYDRAFT_33919"/>
<reference evidence="3" key="1">
    <citation type="journal article" date="2017" name="Genome Biol.">
        <title>Comparative genomics reveals high biological diversity and specific adaptations in the industrially and medically important fungal genus Aspergillus.</title>
        <authorList>
            <person name="de Vries R.P."/>
            <person name="Riley R."/>
            <person name="Wiebenga A."/>
            <person name="Aguilar-Osorio G."/>
            <person name="Amillis S."/>
            <person name="Uchima C.A."/>
            <person name="Anderluh G."/>
            <person name="Asadollahi M."/>
            <person name="Askin M."/>
            <person name="Barry K."/>
            <person name="Battaglia E."/>
            <person name="Bayram O."/>
            <person name="Benocci T."/>
            <person name="Braus-Stromeyer S.A."/>
            <person name="Caldana C."/>
            <person name="Canovas D."/>
            <person name="Cerqueira G.C."/>
            <person name="Chen F."/>
            <person name="Chen W."/>
            <person name="Choi C."/>
            <person name="Clum A."/>
            <person name="Dos Santos R.A."/>
            <person name="Damasio A.R."/>
            <person name="Diallinas G."/>
            <person name="Emri T."/>
            <person name="Fekete E."/>
            <person name="Flipphi M."/>
            <person name="Freyberg S."/>
            <person name="Gallo A."/>
            <person name="Gournas C."/>
            <person name="Habgood R."/>
            <person name="Hainaut M."/>
            <person name="Harispe M.L."/>
            <person name="Henrissat B."/>
            <person name="Hilden K.S."/>
            <person name="Hope R."/>
            <person name="Hossain A."/>
            <person name="Karabika E."/>
            <person name="Karaffa L."/>
            <person name="Karanyi Z."/>
            <person name="Krasevec N."/>
            <person name="Kuo A."/>
            <person name="Kusch H."/>
            <person name="LaButti K."/>
            <person name="Lagendijk E.L."/>
            <person name="Lapidus A."/>
            <person name="Levasseur A."/>
            <person name="Lindquist E."/>
            <person name="Lipzen A."/>
            <person name="Logrieco A.F."/>
            <person name="MacCabe A."/>
            <person name="Maekelae M.R."/>
            <person name="Malavazi I."/>
            <person name="Melin P."/>
            <person name="Meyer V."/>
            <person name="Mielnichuk N."/>
            <person name="Miskei M."/>
            <person name="Molnar A.P."/>
            <person name="Mule G."/>
            <person name="Ngan C.Y."/>
            <person name="Orejas M."/>
            <person name="Orosz E."/>
            <person name="Ouedraogo J.P."/>
            <person name="Overkamp K.M."/>
            <person name="Park H.-S."/>
            <person name="Perrone G."/>
            <person name="Piumi F."/>
            <person name="Punt P.J."/>
            <person name="Ram A.F."/>
            <person name="Ramon A."/>
            <person name="Rauscher S."/>
            <person name="Record E."/>
            <person name="Riano-Pachon D.M."/>
            <person name="Robert V."/>
            <person name="Roehrig J."/>
            <person name="Ruller R."/>
            <person name="Salamov A."/>
            <person name="Salih N.S."/>
            <person name="Samson R.A."/>
            <person name="Sandor E."/>
            <person name="Sanguinetti M."/>
            <person name="Schuetze T."/>
            <person name="Sepcic K."/>
            <person name="Shelest E."/>
            <person name="Sherlock G."/>
            <person name="Sophianopoulou V."/>
            <person name="Squina F.M."/>
            <person name="Sun H."/>
            <person name="Susca A."/>
            <person name="Todd R.B."/>
            <person name="Tsang A."/>
            <person name="Unkles S.E."/>
            <person name="van de Wiele N."/>
            <person name="van Rossen-Uffink D."/>
            <person name="Oliveira J.V."/>
            <person name="Vesth T.C."/>
            <person name="Visser J."/>
            <person name="Yu J.-H."/>
            <person name="Zhou M."/>
            <person name="Andersen M.R."/>
            <person name="Archer D.B."/>
            <person name="Baker S.E."/>
            <person name="Benoit I."/>
            <person name="Brakhage A.A."/>
            <person name="Braus G.H."/>
            <person name="Fischer R."/>
            <person name="Frisvad J.C."/>
            <person name="Goldman G.H."/>
            <person name="Houbraken J."/>
            <person name="Oakley B."/>
            <person name="Pocsi I."/>
            <person name="Scazzocchio C."/>
            <person name="Seiboth B."/>
            <person name="vanKuyk P.A."/>
            <person name="Wortman J."/>
            <person name="Dyer P.S."/>
            <person name="Grigoriev I.V."/>
        </authorList>
    </citation>
    <scope>NUCLEOTIDE SEQUENCE [LARGE SCALE GENOMIC DNA]</scope>
    <source>
        <strain evidence="3">CBS 593.65</strain>
    </source>
</reference>
<protein>
    <submittedName>
        <fullName evidence="2">Uncharacterized protein</fullName>
    </submittedName>
</protein>
<evidence type="ECO:0000313" key="3">
    <source>
        <dbReference type="Proteomes" id="UP000184356"/>
    </source>
</evidence>
<dbReference type="EMBL" id="KV878591">
    <property type="protein sequence ID" value="OJJ55908.1"/>
    <property type="molecule type" value="Genomic_DNA"/>
</dbReference>
<sequence length="204" mass="22542">MDYGIWTAVELPPSIEPGRMMYGPNLVRKSPVVDPSLWNNFGGNEPRIQNLRAANPLCLIGPDATLEPRSRPWNSRATAYGSNHDRQTDRPRIPQSSQPPHSSELSNTANKEAGYQSVGHAAAQELWPDDVQLVNPYSFGTLRPPVSKGQRPADPGPVILILMATFNPQNNPRKLKRPVALTLIVKARWSGVSGWRLIVASRPE</sequence>
<proteinExistence type="predicted"/>